<keyword evidence="3" id="KW-1185">Reference proteome</keyword>
<sequence length="151" mass="17529">MFRSTGNFCIRVVFILVLQIAGNPVTGSAQTLQTIRDIEAVTQRHLDEGINMLGYTSGLYMQMDSLLNLVYKQLKQQLSPAGAAQLKQEQRQWLRQRDRHFQQLYSETAKESGTERSAWGEIEYLGIYYAEAVFVKERVIQLIKRRDKNKR</sequence>
<name>A0A2P8D2T8_9BACT</name>
<dbReference type="Proteomes" id="UP000240572">
    <property type="component" value="Unassembled WGS sequence"/>
</dbReference>
<comment type="caution">
    <text evidence="2">The sequence shown here is derived from an EMBL/GenBank/DDBJ whole genome shotgun (WGS) entry which is preliminary data.</text>
</comment>
<dbReference type="AlphaFoldDB" id="A0A2P8D2T8"/>
<reference evidence="2 3" key="1">
    <citation type="submission" date="2018-03" db="EMBL/GenBank/DDBJ databases">
        <title>Genomic Encyclopedia of Type Strains, Phase III (KMG-III): the genomes of soil and plant-associated and newly described type strains.</title>
        <authorList>
            <person name="Whitman W."/>
        </authorList>
    </citation>
    <scope>NUCLEOTIDE SEQUENCE [LARGE SCALE GENOMIC DNA]</scope>
    <source>
        <strain evidence="2 3">CGMCC 1.12700</strain>
    </source>
</reference>
<evidence type="ECO:0000313" key="3">
    <source>
        <dbReference type="Proteomes" id="UP000240572"/>
    </source>
</evidence>
<dbReference type="InterPro" id="IPR009739">
    <property type="entry name" value="LprI-like_N"/>
</dbReference>
<accession>A0A2P8D2T8</accession>
<protein>
    <submittedName>
        <fullName evidence="2">Uncharacterized protein DUF1311</fullName>
    </submittedName>
</protein>
<dbReference type="EMBL" id="PYGD01000005">
    <property type="protein sequence ID" value="PSK91542.1"/>
    <property type="molecule type" value="Genomic_DNA"/>
</dbReference>
<dbReference type="Pfam" id="PF07007">
    <property type="entry name" value="LprI"/>
    <property type="match status" value="1"/>
</dbReference>
<feature type="domain" description="Lysozyme inhibitor LprI-like N-terminal" evidence="1">
    <location>
        <begin position="51"/>
        <end position="114"/>
    </location>
</feature>
<evidence type="ECO:0000259" key="1">
    <source>
        <dbReference type="Pfam" id="PF07007"/>
    </source>
</evidence>
<gene>
    <name evidence="2" type="ORF">B0I18_105125</name>
</gene>
<dbReference type="RefSeq" id="WP_106523441.1">
    <property type="nucleotide sequence ID" value="NZ_PYGD01000005.1"/>
</dbReference>
<dbReference type="Gene3D" id="1.20.1270.180">
    <property type="match status" value="1"/>
</dbReference>
<organism evidence="2 3">
    <name type="scientific">Taibaiella chishuiensis</name>
    <dbReference type="NCBI Taxonomy" id="1434707"/>
    <lineage>
        <taxon>Bacteria</taxon>
        <taxon>Pseudomonadati</taxon>
        <taxon>Bacteroidota</taxon>
        <taxon>Chitinophagia</taxon>
        <taxon>Chitinophagales</taxon>
        <taxon>Chitinophagaceae</taxon>
        <taxon>Taibaiella</taxon>
    </lineage>
</organism>
<dbReference type="OrthoDB" id="670767at2"/>
<evidence type="ECO:0000313" key="2">
    <source>
        <dbReference type="EMBL" id="PSK91542.1"/>
    </source>
</evidence>
<proteinExistence type="predicted"/>